<dbReference type="EMBL" id="JAFBED010000014">
    <property type="protein sequence ID" value="MBM7622129.1"/>
    <property type="molecule type" value="Genomic_DNA"/>
</dbReference>
<dbReference type="SUPFAM" id="SSF51338">
    <property type="entry name" value="Composite domain of metallo-dependent hydrolases"/>
    <property type="match status" value="1"/>
</dbReference>
<dbReference type="SUPFAM" id="SSF51556">
    <property type="entry name" value="Metallo-dependent hydrolases"/>
    <property type="match status" value="1"/>
</dbReference>
<feature type="domain" description="Amidohydrolase-related" evidence="6">
    <location>
        <begin position="57"/>
        <end position="385"/>
    </location>
</feature>
<organism evidence="7 8">
    <name type="scientific">Sutcliffiella tianshenii</name>
    <dbReference type="NCBI Taxonomy" id="1463404"/>
    <lineage>
        <taxon>Bacteria</taxon>
        <taxon>Bacillati</taxon>
        <taxon>Bacillota</taxon>
        <taxon>Bacilli</taxon>
        <taxon>Bacillales</taxon>
        <taxon>Bacillaceae</taxon>
        <taxon>Sutcliffiella</taxon>
    </lineage>
</organism>
<sequence>MTNNFVLMGMKAILDKTVMEDSYIKISDGKITEVGTMSEYQKNEDFKEVRLPSKLFASPGFIDIHIHGLNGSDVMDASSKAIENMTVTLPQEGTTSFLATTITQDPVEIEAALQNVNQYSKTIANGAELLGIHLEGPFISPKRAGAQPVAHIMEPDKDTFMKWQEISGNLIKVVTLAPEERGGIQLVKHLNETGVIASIGHSDALYPVMEEAIQAGATHVTHFYNGMRGIHHREPGVVGAGLAHEELFVELIADGIHVHPAVIKATYHTKGADRIILITDSMRAKWLEDGEYELGGQKVTVSDNTALLEDGTLAGSLLKMNEALRNMKEFTNCSLPELVQMASSNPARQLNVWDRKGSIHVGKDADIVILDEQLNVHLTICKGVVTYRNEVEKEWI</sequence>
<dbReference type="CDD" id="cd00854">
    <property type="entry name" value="NagA"/>
    <property type="match status" value="1"/>
</dbReference>
<dbReference type="PANTHER" id="PTHR11113">
    <property type="entry name" value="N-ACETYLGLUCOSAMINE-6-PHOSPHATE DEACETYLASE"/>
    <property type="match status" value="1"/>
</dbReference>
<accession>A0ABS2P5G7</accession>
<keyword evidence="3 5" id="KW-0378">Hydrolase</keyword>
<evidence type="ECO:0000256" key="5">
    <source>
        <dbReference type="PIRNR" id="PIRNR038994"/>
    </source>
</evidence>
<evidence type="ECO:0000259" key="6">
    <source>
        <dbReference type="Pfam" id="PF01979"/>
    </source>
</evidence>
<evidence type="ECO:0000313" key="8">
    <source>
        <dbReference type="Proteomes" id="UP000737402"/>
    </source>
</evidence>
<dbReference type="NCBIfam" id="TIGR00221">
    <property type="entry name" value="nagA"/>
    <property type="match status" value="1"/>
</dbReference>
<dbReference type="InterPro" id="IPR003764">
    <property type="entry name" value="GlcNAc_6-P_deAcase"/>
</dbReference>
<dbReference type="InterPro" id="IPR032466">
    <property type="entry name" value="Metal_Hydrolase"/>
</dbReference>
<dbReference type="Gene3D" id="2.30.40.10">
    <property type="entry name" value="Urease, subunit C, domain 1"/>
    <property type="match status" value="1"/>
</dbReference>
<evidence type="ECO:0000313" key="7">
    <source>
        <dbReference type="EMBL" id="MBM7622129.1"/>
    </source>
</evidence>
<evidence type="ECO:0000256" key="4">
    <source>
        <dbReference type="ARBA" id="ARBA00023277"/>
    </source>
</evidence>
<dbReference type="InterPro" id="IPR006680">
    <property type="entry name" value="Amidohydro-rel"/>
</dbReference>
<dbReference type="PIRSF" id="PIRSF038994">
    <property type="entry name" value="NagA"/>
    <property type="match status" value="1"/>
</dbReference>
<keyword evidence="2" id="KW-0479">Metal-binding</keyword>
<dbReference type="Proteomes" id="UP000737402">
    <property type="component" value="Unassembled WGS sequence"/>
</dbReference>
<protein>
    <submittedName>
        <fullName evidence="7">N-acetylglucosamine-6-phosphate deacetylase</fullName>
        <ecNumber evidence="7">3.5.1.25</ecNumber>
    </submittedName>
</protein>
<dbReference type="PANTHER" id="PTHR11113:SF14">
    <property type="entry name" value="N-ACETYLGLUCOSAMINE-6-PHOSPHATE DEACETYLASE"/>
    <property type="match status" value="1"/>
</dbReference>
<dbReference type="Gene3D" id="3.20.20.140">
    <property type="entry name" value="Metal-dependent hydrolases"/>
    <property type="match status" value="1"/>
</dbReference>
<dbReference type="InterPro" id="IPR011059">
    <property type="entry name" value="Metal-dep_hydrolase_composite"/>
</dbReference>
<dbReference type="GO" id="GO:0008448">
    <property type="term" value="F:N-acetylglucosamine-6-phosphate deacetylase activity"/>
    <property type="evidence" value="ECO:0007669"/>
    <property type="project" value="UniProtKB-EC"/>
</dbReference>
<dbReference type="Pfam" id="PF01979">
    <property type="entry name" value="Amidohydro_1"/>
    <property type="match status" value="1"/>
</dbReference>
<dbReference type="EC" id="3.5.1.25" evidence="7"/>
<reference evidence="7 8" key="1">
    <citation type="submission" date="2021-01" db="EMBL/GenBank/DDBJ databases">
        <title>Genomic Encyclopedia of Type Strains, Phase IV (KMG-IV): sequencing the most valuable type-strain genomes for metagenomic binning, comparative biology and taxonomic classification.</title>
        <authorList>
            <person name="Goeker M."/>
        </authorList>
    </citation>
    <scope>NUCLEOTIDE SEQUENCE [LARGE SCALE GENOMIC DNA]</scope>
    <source>
        <strain evidence="7 8">DSM 25879</strain>
    </source>
</reference>
<gene>
    <name evidence="7" type="ORF">JOC95_004040</name>
</gene>
<name>A0ABS2P5G7_9BACI</name>
<comment type="caution">
    <text evidence="7">The sequence shown here is derived from an EMBL/GenBank/DDBJ whole genome shotgun (WGS) entry which is preliminary data.</text>
</comment>
<keyword evidence="8" id="KW-1185">Reference proteome</keyword>
<evidence type="ECO:0000256" key="1">
    <source>
        <dbReference type="ARBA" id="ARBA00010716"/>
    </source>
</evidence>
<proteinExistence type="inferred from homology"/>
<dbReference type="RefSeq" id="WP_204419470.1">
    <property type="nucleotide sequence ID" value="NZ_JAFBED010000014.1"/>
</dbReference>
<comment type="similarity">
    <text evidence="1 5">Belongs to the metallo-dependent hydrolases superfamily. NagA family.</text>
</comment>
<evidence type="ECO:0000256" key="3">
    <source>
        <dbReference type="ARBA" id="ARBA00022801"/>
    </source>
</evidence>
<evidence type="ECO:0000256" key="2">
    <source>
        <dbReference type="ARBA" id="ARBA00022723"/>
    </source>
</evidence>
<keyword evidence="4 5" id="KW-0119">Carbohydrate metabolism</keyword>